<dbReference type="Proteomes" id="UP001107558">
    <property type="component" value="Chromosome 3"/>
</dbReference>
<evidence type="ECO:0000313" key="8">
    <source>
        <dbReference type="EMBL" id="KAG5670104.1"/>
    </source>
</evidence>
<dbReference type="GO" id="GO:0005739">
    <property type="term" value="C:mitochondrion"/>
    <property type="evidence" value="ECO:0007669"/>
    <property type="project" value="GOC"/>
</dbReference>
<dbReference type="GO" id="GO:0033615">
    <property type="term" value="P:mitochondrial proton-transporting ATP synthase complex assembly"/>
    <property type="evidence" value="ECO:0007669"/>
    <property type="project" value="TreeGrafter"/>
</dbReference>
<dbReference type="AlphaFoldDB" id="A0A9J6BK64"/>
<evidence type="ECO:0000256" key="1">
    <source>
        <dbReference type="ARBA" id="ARBA00009915"/>
    </source>
</evidence>
<comment type="caution">
    <text evidence="8">The sequence shown here is derived from an EMBL/GenBank/DDBJ whole genome shotgun (WGS) entry which is preliminary data.</text>
</comment>
<evidence type="ECO:0000313" key="9">
    <source>
        <dbReference type="Proteomes" id="UP001107558"/>
    </source>
</evidence>
<name>A0A9J6BK64_POLVA</name>
<dbReference type="PANTHER" id="PTHR21711">
    <property type="entry name" value="MITOCHONDRIAL INNER MEMBRANE PROTEASE"/>
    <property type="match status" value="1"/>
</dbReference>
<keyword evidence="3 6" id="KW-0479">Metal-binding</keyword>
<evidence type="ECO:0000256" key="4">
    <source>
        <dbReference type="ARBA" id="ARBA00022801"/>
    </source>
</evidence>
<proteinExistence type="inferred from homology"/>
<keyword evidence="9" id="KW-1185">Reference proteome</keyword>
<dbReference type="Pfam" id="PF09768">
    <property type="entry name" value="Peptidase_M76"/>
    <property type="match status" value="2"/>
</dbReference>
<organism evidence="8 9">
    <name type="scientific">Polypedilum vanderplanki</name>
    <name type="common">Sleeping chironomid midge</name>
    <dbReference type="NCBI Taxonomy" id="319348"/>
    <lineage>
        <taxon>Eukaryota</taxon>
        <taxon>Metazoa</taxon>
        <taxon>Ecdysozoa</taxon>
        <taxon>Arthropoda</taxon>
        <taxon>Hexapoda</taxon>
        <taxon>Insecta</taxon>
        <taxon>Pterygota</taxon>
        <taxon>Neoptera</taxon>
        <taxon>Endopterygota</taxon>
        <taxon>Diptera</taxon>
        <taxon>Nematocera</taxon>
        <taxon>Chironomoidea</taxon>
        <taxon>Chironomidae</taxon>
        <taxon>Chironominae</taxon>
        <taxon>Polypedilum</taxon>
        <taxon>Polypedilum</taxon>
    </lineage>
</organism>
<evidence type="ECO:0000256" key="3">
    <source>
        <dbReference type="ARBA" id="ARBA00022723"/>
    </source>
</evidence>
<evidence type="ECO:0000256" key="7">
    <source>
        <dbReference type="SAM" id="MobiDB-lite"/>
    </source>
</evidence>
<dbReference type="GO" id="GO:0046872">
    <property type="term" value="F:metal ion binding"/>
    <property type="evidence" value="ECO:0007669"/>
    <property type="project" value="UniProtKB-KW"/>
</dbReference>
<gene>
    <name evidence="8" type="ORF">PVAND_000387</name>
</gene>
<dbReference type="EC" id="3.4.24.-" evidence="6"/>
<dbReference type="InterPro" id="IPR019165">
    <property type="entry name" value="Peptidase_M76_ATP23"/>
</dbReference>
<comment type="similarity">
    <text evidence="1 6">Belongs to the peptidase M76 family.</text>
</comment>
<dbReference type="GO" id="GO:0004222">
    <property type="term" value="F:metalloendopeptidase activity"/>
    <property type="evidence" value="ECO:0007669"/>
    <property type="project" value="InterPro"/>
</dbReference>
<dbReference type="PANTHER" id="PTHR21711:SF0">
    <property type="entry name" value="MITOCHONDRIAL INNER MEMBRANE PROTEASE ATP23 HOMOLOG"/>
    <property type="match status" value="1"/>
</dbReference>
<reference evidence="8" key="1">
    <citation type="submission" date="2021-03" db="EMBL/GenBank/DDBJ databases">
        <title>Chromosome level genome of the anhydrobiotic midge Polypedilum vanderplanki.</title>
        <authorList>
            <person name="Yoshida Y."/>
            <person name="Kikawada T."/>
            <person name="Gusev O."/>
        </authorList>
    </citation>
    <scope>NUCLEOTIDE SEQUENCE</scope>
    <source>
        <strain evidence="8">NIAS01</strain>
        <tissue evidence="8">Whole body or cell culture</tissue>
    </source>
</reference>
<evidence type="ECO:0000256" key="5">
    <source>
        <dbReference type="ARBA" id="ARBA00023049"/>
    </source>
</evidence>
<accession>A0A9J6BK64</accession>
<sequence>MTEKESPKPDFSKLSEENIKNYTRTEDKSEAKKWGYDLYPERRNEEFKSSWTNIFMGKEGTEATDRYKCEKNVYKCIKSSPLVKLMMDALKSSGCGIDIRRHISCEVCDYSVSGGYDPTLNQIVVCQNVAKNEGLVQGDASIFRIKQAHQNCVKTKALCSVLAVRKVTAEEGLAAIERVFPKCYKDLEPIGRRVRRNSTDSQRAYLEAGYYGYGAD</sequence>
<evidence type="ECO:0000256" key="2">
    <source>
        <dbReference type="ARBA" id="ARBA00022670"/>
    </source>
</evidence>
<keyword evidence="2 6" id="KW-0645">Protease</keyword>
<dbReference type="GO" id="GO:0034982">
    <property type="term" value="P:mitochondrial protein processing"/>
    <property type="evidence" value="ECO:0007669"/>
    <property type="project" value="TreeGrafter"/>
</dbReference>
<keyword evidence="5 6" id="KW-0482">Metalloprotease</keyword>
<dbReference type="EMBL" id="JADBJN010000003">
    <property type="protein sequence ID" value="KAG5670104.1"/>
    <property type="molecule type" value="Genomic_DNA"/>
</dbReference>
<feature type="region of interest" description="Disordered" evidence="7">
    <location>
        <begin position="1"/>
        <end position="30"/>
    </location>
</feature>
<keyword evidence="4 6" id="KW-0378">Hydrolase</keyword>
<protein>
    <recommendedName>
        <fullName evidence="6">Mitochondrial inner membrane protease ATP23</fullName>
        <ecNumber evidence="6">3.4.24.-</ecNumber>
    </recommendedName>
</protein>
<evidence type="ECO:0000256" key="6">
    <source>
        <dbReference type="RuleBase" id="RU364057"/>
    </source>
</evidence>
<dbReference type="OrthoDB" id="285308at2759"/>